<dbReference type="GO" id="GO:0009617">
    <property type="term" value="P:response to bacterium"/>
    <property type="evidence" value="ECO:0007669"/>
    <property type="project" value="InterPro"/>
</dbReference>
<keyword evidence="3 6" id="KW-0256">Endoplasmic reticulum</keyword>
<keyword evidence="4 6" id="KW-1133">Transmembrane helix</keyword>
<dbReference type="AlphaFoldDB" id="A0A5P1FVH9"/>
<evidence type="ECO:0000256" key="4">
    <source>
        <dbReference type="ARBA" id="ARBA00022989"/>
    </source>
</evidence>
<dbReference type="GO" id="GO:0005789">
    <property type="term" value="C:endoplasmic reticulum membrane"/>
    <property type="evidence" value="ECO:0007669"/>
    <property type="project" value="UniProtKB-SubCell"/>
</dbReference>
<dbReference type="PROSITE" id="PS50845">
    <property type="entry name" value="RETICULON"/>
    <property type="match status" value="1"/>
</dbReference>
<evidence type="ECO:0000256" key="2">
    <source>
        <dbReference type="ARBA" id="ARBA00022692"/>
    </source>
</evidence>
<evidence type="ECO:0000313" key="8">
    <source>
        <dbReference type="EMBL" id="ONK81743.1"/>
    </source>
</evidence>
<proteinExistence type="predicted"/>
<feature type="domain" description="Reticulon" evidence="7">
    <location>
        <begin position="34"/>
        <end position="121"/>
    </location>
</feature>
<evidence type="ECO:0000256" key="6">
    <source>
        <dbReference type="RuleBase" id="RU363132"/>
    </source>
</evidence>
<dbReference type="EMBL" id="CM007381">
    <property type="protein sequence ID" value="ONK81743.1"/>
    <property type="molecule type" value="Genomic_DNA"/>
</dbReference>
<dbReference type="InterPro" id="IPR045064">
    <property type="entry name" value="Reticulon-like"/>
</dbReference>
<sequence>MPGLIYDDEQSPSSSFRIRSRRRPLRSLFGGGRVANILLWRNKQLSAGILAGVTLIWFLFEVMEYHFLTLLCHVFILTMLVIFIWSNVAPLFGRNPPRIPEFILSEHAFRNYAIAFHSRFN</sequence>
<gene>
    <name evidence="8" type="ORF">A4U43_C01F32430</name>
</gene>
<dbReference type="PANTHER" id="PTHR10994">
    <property type="entry name" value="RETICULON"/>
    <property type="match status" value="1"/>
</dbReference>
<dbReference type="InterPro" id="IPR003388">
    <property type="entry name" value="Reticulon"/>
</dbReference>
<keyword evidence="2 6" id="KW-0812">Transmembrane</keyword>
<feature type="transmembrane region" description="Helical" evidence="6">
    <location>
        <begin position="67"/>
        <end position="88"/>
    </location>
</feature>
<keyword evidence="5 6" id="KW-0472">Membrane</keyword>
<name>A0A5P1FVH9_ASPOF</name>
<accession>A0A5P1FVH9</accession>
<evidence type="ECO:0000256" key="5">
    <source>
        <dbReference type="ARBA" id="ARBA00023136"/>
    </source>
</evidence>
<feature type="transmembrane region" description="Helical" evidence="6">
    <location>
        <begin position="44"/>
        <end position="60"/>
    </location>
</feature>
<evidence type="ECO:0000256" key="3">
    <source>
        <dbReference type="ARBA" id="ARBA00022824"/>
    </source>
</evidence>
<evidence type="ECO:0000313" key="9">
    <source>
        <dbReference type="Proteomes" id="UP000243459"/>
    </source>
</evidence>
<comment type="subcellular location">
    <subcellularLocation>
        <location evidence="1 6">Endoplasmic reticulum membrane</location>
        <topology evidence="1 6">Multi-pass membrane protein</topology>
    </subcellularLocation>
</comment>
<evidence type="ECO:0000259" key="7">
    <source>
        <dbReference type="PROSITE" id="PS50845"/>
    </source>
</evidence>
<dbReference type="OMA" id="RESSYIM"/>
<dbReference type="Pfam" id="PF02453">
    <property type="entry name" value="Reticulon"/>
    <property type="match status" value="1"/>
</dbReference>
<evidence type="ECO:0000256" key="1">
    <source>
        <dbReference type="ARBA" id="ARBA00004477"/>
    </source>
</evidence>
<dbReference type="Proteomes" id="UP000243459">
    <property type="component" value="Chromosome 1"/>
</dbReference>
<keyword evidence="9" id="KW-1185">Reference proteome</keyword>
<dbReference type="Gramene" id="ONK81743">
    <property type="protein sequence ID" value="ONK81743"/>
    <property type="gene ID" value="A4U43_C01F32430"/>
</dbReference>
<dbReference type="PANTHER" id="PTHR10994:SF85">
    <property type="entry name" value="RETICULON-LIKE PROTEIN B9"/>
    <property type="match status" value="1"/>
</dbReference>
<organism evidence="8 9">
    <name type="scientific">Asparagus officinalis</name>
    <name type="common">Garden asparagus</name>
    <dbReference type="NCBI Taxonomy" id="4686"/>
    <lineage>
        <taxon>Eukaryota</taxon>
        <taxon>Viridiplantae</taxon>
        <taxon>Streptophyta</taxon>
        <taxon>Embryophyta</taxon>
        <taxon>Tracheophyta</taxon>
        <taxon>Spermatophyta</taxon>
        <taxon>Magnoliopsida</taxon>
        <taxon>Liliopsida</taxon>
        <taxon>Asparagales</taxon>
        <taxon>Asparagaceae</taxon>
        <taxon>Asparagoideae</taxon>
        <taxon>Asparagus</taxon>
    </lineage>
</organism>
<reference evidence="9" key="1">
    <citation type="journal article" date="2017" name="Nat. Commun.">
        <title>The asparagus genome sheds light on the origin and evolution of a young Y chromosome.</title>
        <authorList>
            <person name="Harkess A."/>
            <person name="Zhou J."/>
            <person name="Xu C."/>
            <person name="Bowers J.E."/>
            <person name="Van der Hulst R."/>
            <person name="Ayyampalayam S."/>
            <person name="Mercati F."/>
            <person name="Riccardi P."/>
            <person name="McKain M.R."/>
            <person name="Kakrana A."/>
            <person name="Tang H."/>
            <person name="Ray J."/>
            <person name="Groenendijk J."/>
            <person name="Arikit S."/>
            <person name="Mathioni S.M."/>
            <person name="Nakano M."/>
            <person name="Shan H."/>
            <person name="Telgmann-Rauber A."/>
            <person name="Kanno A."/>
            <person name="Yue Z."/>
            <person name="Chen H."/>
            <person name="Li W."/>
            <person name="Chen Y."/>
            <person name="Xu X."/>
            <person name="Zhang Y."/>
            <person name="Luo S."/>
            <person name="Chen H."/>
            <person name="Gao J."/>
            <person name="Mao Z."/>
            <person name="Pires J.C."/>
            <person name="Luo M."/>
            <person name="Kudrna D."/>
            <person name="Wing R.A."/>
            <person name="Meyers B.C."/>
            <person name="Yi K."/>
            <person name="Kong H."/>
            <person name="Lavrijsen P."/>
            <person name="Sunseri F."/>
            <person name="Falavigna A."/>
            <person name="Ye Y."/>
            <person name="Leebens-Mack J.H."/>
            <person name="Chen G."/>
        </authorList>
    </citation>
    <scope>NUCLEOTIDE SEQUENCE [LARGE SCALE GENOMIC DNA]</scope>
    <source>
        <strain evidence="9">cv. DH0086</strain>
    </source>
</reference>
<protein>
    <recommendedName>
        <fullName evidence="6">Reticulon-like protein</fullName>
    </recommendedName>
</protein>